<accession>A0A8E1ZVK0</accession>
<dbReference type="EMBL" id="JACCCY010000002">
    <property type="protein sequence ID" value="NYI49274.1"/>
    <property type="molecule type" value="Genomic_DNA"/>
</dbReference>
<proteinExistence type="predicted"/>
<name>A0A8E1ZVK0_9PORP</name>
<dbReference type="SUPFAM" id="SSF52058">
    <property type="entry name" value="L domain-like"/>
    <property type="match status" value="1"/>
</dbReference>
<keyword evidence="2" id="KW-1185">Reference proteome</keyword>
<organism evidence="1 2">
    <name type="scientific">Macellibacteroides fermentans</name>
    <dbReference type="NCBI Taxonomy" id="879969"/>
    <lineage>
        <taxon>Bacteria</taxon>
        <taxon>Pseudomonadati</taxon>
        <taxon>Bacteroidota</taxon>
        <taxon>Bacteroidia</taxon>
        <taxon>Bacteroidales</taxon>
        <taxon>Porphyromonadaceae</taxon>
        <taxon>Macellibacteroides</taxon>
    </lineage>
</organism>
<dbReference type="RefSeq" id="WP_179399173.1">
    <property type="nucleotide sequence ID" value="NZ_JACCCY010000002.1"/>
</dbReference>
<reference evidence="1 2" key="1">
    <citation type="submission" date="2020-07" db="EMBL/GenBank/DDBJ databases">
        <title>Genomic Encyclopedia of Type Strains, Phase IV (KMG-IV): sequencing the most valuable type-strain genomes for metagenomic binning, comparative biology and taxonomic classification.</title>
        <authorList>
            <person name="Goeker M."/>
        </authorList>
    </citation>
    <scope>NUCLEOTIDE SEQUENCE [LARGE SCALE GENOMIC DNA]</scope>
    <source>
        <strain evidence="1 2">DSM 23697</strain>
    </source>
</reference>
<evidence type="ECO:0000313" key="1">
    <source>
        <dbReference type="EMBL" id="NYI49274.1"/>
    </source>
</evidence>
<dbReference type="Gene3D" id="3.80.10.10">
    <property type="entry name" value="Ribonuclease Inhibitor"/>
    <property type="match status" value="1"/>
</dbReference>
<dbReference type="Proteomes" id="UP000574332">
    <property type="component" value="Unassembled WGS sequence"/>
</dbReference>
<protein>
    <submittedName>
        <fullName evidence="1">Leucine-rich repeat (LRR) protein</fullName>
    </submittedName>
</protein>
<dbReference type="InterPro" id="IPR032675">
    <property type="entry name" value="LRR_dom_sf"/>
</dbReference>
<sequence>MNNDKVQDEGELIYPDELTEFKGILDANTFTIYGDVSYINLNVKKITNSDISKCPNLKELQATSNKLISIDLTKNVQLTDLQIANNELTELDLSNNAELKELWIDSNKIKTIKAKKFNQLRRIICQDNEISAKSMIELFKAVQHVEKPGGAVAEVSYDTEEDLNEVP</sequence>
<evidence type="ECO:0000313" key="2">
    <source>
        <dbReference type="Proteomes" id="UP000574332"/>
    </source>
</evidence>
<comment type="caution">
    <text evidence="1">The sequence shown here is derived from an EMBL/GenBank/DDBJ whole genome shotgun (WGS) entry which is preliminary data.</text>
</comment>
<dbReference type="AlphaFoldDB" id="A0A8E1ZVK0"/>
<gene>
    <name evidence="1" type="ORF">F5613_001352</name>
</gene>